<feature type="region of interest" description="Disordered" evidence="2">
    <location>
        <begin position="91"/>
        <end position="125"/>
    </location>
</feature>
<keyword evidence="1" id="KW-0479">Metal-binding</keyword>
<sequence>MVYKLGFCPNGSDCRYRHAKLPGPPPTMEEVFQKIQQLSSFNYGSSNRFYQNRNPYNQQTEKSQILQGSNAVNLGTVAKSSTTEAINVQQQQVQPPQQQVSQTQMQNLPNGLPNQANKTASPLPQGISRVPKYDCEISNLLDFFGLSCFETPMREQKLDFPLHEEAVRGKLKGVIMEKGRGLSVWIKFGDLSLRGMLEGMEACCRDEGLGGGVKGSSWGWSVLVEKLRSLGVVPSIEAKSVVFPAKMWNGPRKVPVFVLFADTLRKDVGVTRDVVWIQFGENEVHDRDEYLRWCLVMWFGESPDSLLELPLLKLFVTNLWSVVGCLLKGGLVKDLWVRVLGLPFHLWSWEVFKKIGDYYGGFVAMDEDTACSVSFFFWLWWEAPPCFLLVMSRSCNNKHGELEVRDDVMIGDAATVEKATKGGNVLSRGERNTTGEGGMCLVEMGFKSDSSGLGFGS</sequence>
<name>A0A438CLC0_VITVI</name>
<accession>A0A438CLC0</accession>
<feature type="compositionally biased region" description="Low complexity" evidence="2">
    <location>
        <begin position="91"/>
        <end position="106"/>
    </location>
</feature>
<dbReference type="InterPro" id="IPR000571">
    <property type="entry name" value="Znf_CCCH"/>
</dbReference>
<dbReference type="GO" id="GO:0008270">
    <property type="term" value="F:zinc ion binding"/>
    <property type="evidence" value="ECO:0007669"/>
    <property type="project" value="UniProtKB-KW"/>
</dbReference>
<gene>
    <name evidence="4" type="primary">Os06g0677700_0</name>
    <name evidence="4" type="ORF">CK203_092077</name>
</gene>
<dbReference type="PANTHER" id="PTHR34427:SF5">
    <property type="entry name" value="DUF4283 DOMAIN-CONTAINING PROTEIN"/>
    <property type="match status" value="1"/>
</dbReference>
<keyword evidence="1" id="KW-0863">Zinc-finger</keyword>
<evidence type="ECO:0000259" key="3">
    <source>
        <dbReference type="PROSITE" id="PS50103"/>
    </source>
</evidence>
<organism evidence="4 5">
    <name type="scientific">Vitis vinifera</name>
    <name type="common">Grape</name>
    <dbReference type="NCBI Taxonomy" id="29760"/>
    <lineage>
        <taxon>Eukaryota</taxon>
        <taxon>Viridiplantae</taxon>
        <taxon>Streptophyta</taxon>
        <taxon>Embryophyta</taxon>
        <taxon>Tracheophyta</taxon>
        <taxon>Spermatophyta</taxon>
        <taxon>Magnoliopsida</taxon>
        <taxon>eudicotyledons</taxon>
        <taxon>Gunneridae</taxon>
        <taxon>Pentapetalae</taxon>
        <taxon>rosids</taxon>
        <taxon>Vitales</taxon>
        <taxon>Vitaceae</taxon>
        <taxon>Viteae</taxon>
        <taxon>Vitis</taxon>
    </lineage>
</organism>
<reference evidence="4 5" key="1">
    <citation type="journal article" date="2018" name="PLoS Genet.">
        <title>Population sequencing reveals clonal diversity and ancestral inbreeding in the grapevine cultivar Chardonnay.</title>
        <authorList>
            <person name="Roach M.J."/>
            <person name="Johnson D.L."/>
            <person name="Bohlmann J."/>
            <person name="van Vuuren H.J."/>
            <person name="Jones S.J."/>
            <person name="Pretorius I.S."/>
            <person name="Schmidt S.A."/>
            <person name="Borneman A.R."/>
        </authorList>
    </citation>
    <scope>NUCLEOTIDE SEQUENCE [LARGE SCALE GENOMIC DNA]</scope>
    <source>
        <strain evidence="5">cv. Chardonnay</strain>
        <tissue evidence="4">Leaf</tissue>
    </source>
</reference>
<evidence type="ECO:0000256" key="1">
    <source>
        <dbReference type="PROSITE-ProRule" id="PRU00723"/>
    </source>
</evidence>
<evidence type="ECO:0000256" key="2">
    <source>
        <dbReference type="SAM" id="MobiDB-lite"/>
    </source>
</evidence>
<comment type="caution">
    <text evidence="4">The sequence shown here is derived from an EMBL/GenBank/DDBJ whole genome shotgun (WGS) entry which is preliminary data.</text>
</comment>
<dbReference type="PROSITE" id="PS50103">
    <property type="entry name" value="ZF_C3H1"/>
    <property type="match status" value="1"/>
</dbReference>
<feature type="compositionally biased region" description="Polar residues" evidence="2">
    <location>
        <begin position="107"/>
        <end position="122"/>
    </location>
</feature>
<evidence type="ECO:0000313" key="5">
    <source>
        <dbReference type="Proteomes" id="UP000288805"/>
    </source>
</evidence>
<dbReference type="Proteomes" id="UP000288805">
    <property type="component" value="Unassembled WGS sequence"/>
</dbReference>
<dbReference type="EMBL" id="QGNW01002182">
    <property type="protein sequence ID" value="RVW24003.1"/>
    <property type="molecule type" value="Genomic_DNA"/>
</dbReference>
<proteinExistence type="predicted"/>
<dbReference type="PANTHER" id="PTHR34427">
    <property type="entry name" value="DUF4283 DOMAIN PROTEIN"/>
    <property type="match status" value="1"/>
</dbReference>
<evidence type="ECO:0000313" key="4">
    <source>
        <dbReference type="EMBL" id="RVW24003.1"/>
    </source>
</evidence>
<dbReference type="AlphaFoldDB" id="A0A438CLC0"/>
<protein>
    <submittedName>
        <fullName evidence="4">Zinc finger CCCH domain-containing protein 45</fullName>
    </submittedName>
</protein>
<keyword evidence="1" id="KW-0862">Zinc</keyword>
<feature type="domain" description="C3H1-type" evidence="3">
    <location>
        <begin position="1"/>
        <end position="21"/>
    </location>
</feature>
<feature type="zinc finger region" description="C3H1-type" evidence="1">
    <location>
        <begin position="1"/>
        <end position="21"/>
    </location>
</feature>